<accession>A0A6J5L2Y6</accession>
<gene>
    <name evidence="3" type="ORF">UFOVP186_29</name>
    <name evidence="2" type="ORF">UFOVP94_14</name>
</gene>
<feature type="compositionally biased region" description="Basic and acidic residues" evidence="1">
    <location>
        <begin position="24"/>
        <end position="37"/>
    </location>
</feature>
<evidence type="ECO:0000313" key="2">
    <source>
        <dbReference type="EMBL" id="CAB4127607.1"/>
    </source>
</evidence>
<proteinExistence type="predicted"/>
<dbReference type="EMBL" id="LR798239">
    <property type="protein sequence ID" value="CAB5212559.1"/>
    <property type="molecule type" value="Genomic_DNA"/>
</dbReference>
<feature type="compositionally biased region" description="Polar residues" evidence="1">
    <location>
        <begin position="46"/>
        <end position="58"/>
    </location>
</feature>
<dbReference type="EMBL" id="LR796212">
    <property type="protein sequence ID" value="CAB4127607.1"/>
    <property type="molecule type" value="Genomic_DNA"/>
</dbReference>
<feature type="compositionally biased region" description="Gly residues" evidence="1">
    <location>
        <begin position="60"/>
        <end position="72"/>
    </location>
</feature>
<organism evidence="2">
    <name type="scientific">uncultured Caudovirales phage</name>
    <dbReference type="NCBI Taxonomy" id="2100421"/>
    <lineage>
        <taxon>Viruses</taxon>
        <taxon>Duplodnaviria</taxon>
        <taxon>Heunggongvirae</taxon>
        <taxon>Uroviricota</taxon>
        <taxon>Caudoviricetes</taxon>
        <taxon>Peduoviridae</taxon>
        <taxon>Maltschvirus</taxon>
        <taxon>Maltschvirus maltsch</taxon>
    </lineage>
</organism>
<sequence>MAMMYDTMGNQTGYDEQQAIDDELERKKKEEEQRLKDQALLGPAVPNTTGLNAPQLQNGQGPGQIPAGGGAIGPAVPPQAQAPAPAQPAPAQGAVVPTPQDQYIAQNESGNNPNIGYHNPKLSSAYGTFGLTKGAYQDIQAADPYFQGKDITQLTPDEQTRANQTYQGVLGKQLQAQGVEVNSGNLAAAHFVGAKGLADYNKNGTISKAAADANGGAARVAHIIEERRKMAPAPASGAATGSTLPQGTTDQHLADIDSGDKNKLMTLAQSPFAPKPVVSMALDTLHENLYSTKKFDEAQKKVDADLEAGKIPNMNQRGEEGSYIKAYLYQRLGLTDLARQEQEKISPTLKSSAMIVNEQNYHVKQNVNGEIVKAWNDQGKPVDAKTLANLNANAYNAKTAQQHAQVYADPTGKVSGTFVLETRPGGMPVYKRVGGGANASPAEAAMLKSQGVQGSLEYQQMQEQQKADIKLDSLRKSLALRLQGVPATEWNKETAKFNREFNSNLAYMDNPYLKPNEIKNASAQAMPTAQADAQTSAQAMPTAQAGAQALPTAQAGAQALPTAQAGAVAPVATAGLSPAQIRANQQAQAAVLKEQSLTPGVVNREEQTVFVKHKDAIAESATTGRDTADITRTQISNLLTTPEMMGYLTAGPGTTQGQIGKFIREVATGSYDSEESGKKFADKIRELSIPLALQGKIEEYRQQNQKINALTLRSNEGPGSISNFENRQNQAANMSNIGDLTPYSVLNGLGRRQFVGDLTMAKQQYLASHPELNTRTTFDSAWEKQTNLIKKGYEGIYNARLTVLKPYYDQASKAPNDERAQQAYRDAAIQSFKTYPTPDYNPQTGSWEYKTKQAKLAAMAAIAGGQ</sequence>
<evidence type="ECO:0000313" key="3">
    <source>
        <dbReference type="EMBL" id="CAB5212559.1"/>
    </source>
</evidence>
<name>A0A6J5L2Y6_9CAUD</name>
<feature type="compositionally biased region" description="Low complexity" evidence="1">
    <location>
        <begin position="78"/>
        <end position="95"/>
    </location>
</feature>
<reference evidence="2" key="1">
    <citation type="submission" date="2020-04" db="EMBL/GenBank/DDBJ databases">
        <authorList>
            <person name="Chiriac C."/>
            <person name="Salcher M."/>
            <person name="Ghai R."/>
            <person name="Kavagutti S V."/>
        </authorList>
    </citation>
    <scope>NUCLEOTIDE SEQUENCE</scope>
</reference>
<feature type="region of interest" description="Disordered" evidence="1">
    <location>
        <begin position="1"/>
        <end position="95"/>
    </location>
</feature>
<protein>
    <submittedName>
        <fullName evidence="2">Uncharacterized protein</fullName>
    </submittedName>
</protein>
<evidence type="ECO:0000256" key="1">
    <source>
        <dbReference type="SAM" id="MobiDB-lite"/>
    </source>
</evidence>